<dbReference type="InterPro" id="IPR052609">
    <property type="entry name" value="Ribosome_Biogenesis_Reg"/>
</dbReference>
<sequence length="1151" mass="131083">MNSGITGAGELSKFLRSKTISISEIYDTSVQLLEGDIKIHFPNKDVFILELIVDRWNDQSNAKFKKDYRMWALFNKAWVSVGYDEHRKRIFKNLRYVPHLVRSLEIIDSDFTEFKSVLVENFHLLNACLAVEMNPDQMFKIVGGILTVAFKALDVNSEKLIAETINLTHLLGSYERSSKTSTSFCDNLLYGILRYNASFPEAECGPFCHEFTTLIGQYVFNPESNTIKLLSLFVTTHKDVLTEQMLIVLFRAAVKFLSKNYLDQLEQVFSLATQTKPSVAATLLQELCSLKKTLSQKFLENLFDSVFSELDGSNQSSVWILVRQILKLDIEVGIMNSAKIMDEISKRQTNSNIIEVWESLIECFSSAREFPRFLHLWVNYVSDPKKSDRFLTERVFTSGITSQISSMSSTQLREFITHLLQVTPEGTHSEVCALKVLNVILAGFYSLPYSTLPEFELILLKVLDTKKKNIQEFWTFAYHFMNIYDDIFPEEKLQEIEVMISNSLEMGSYSSDLFLAAFKLRELKELDLQTIVEKFMSFLSQAPNIEQRQLLKDILSRWSTLVNSYFDHESLQEIVRLLLQEGTIDLLDDIMMSDDFFEEEHVIRTVVNEMSERIESKNVISCYAKIPIQCISKVNRIKTIDALCKSSSFEPGESALLTHLLSNPTFKSELEMNPEVSRNVVEHYNLFETGNPIFERVCSNHISQMNDSVSQEYISRLRDFLANSLAKEFDLVSCKMAHIFLKAASYNKKICGNIEGSLVGVLVENSLRPRSLNHCEAVIMWLLRSLYEIHQNSSSDETRKTIKELTKKVADQGNLQNLNDGMKSAVFSLFCCAYDDYPEYLLAHYIVLRESSTNASLHSAVEELIKCTSSRFDKFNAIFAATTLSFKDIGGNSADSILDIYGLVISNIHKENEFGRSLFAQSISELFTQLRKATRGSPGVLLGLLGVIKNMLSLKPWLFSQHITESLFPLCLEVNILLLKPGSPHNDEVFISTSQLISHTLLYHRYKFSDRHHLIISHLCASLGMFSTNLSYSLSQDSARAFSRLVTIFCEPTSGASSSKSRTSLSSQVSQIKRSLRKHIAVFLLKYINLAVNSSFSNSVKEHLTPGVYSVFDILSQAELAFTNASLDTAGRIYFRSLYSEYKRTGKWHED</sequence>
<evidence type="ECO:0000313" key="2">
    <source>
        <dbReference type="EMBL" id="CUS20945.1"/>
    </source>
</evidence>
<name>A0A0P1KQ80_9SACH</name>
<dbReference type="OrthoDB" id="160374at2759"/>
<dbReference type="Proteomes" id="UP000236544">
    <property type="component" value="Unassembled WGS sequence"/>
</dbReference>
<dbReference type="Pfam" id="PF10441">
    <property type="entry name" value="Urb2"/>
    <property type="match status" value="1"/>
</dbReference>
<dbReference type="InterPro" id="IPR018849">
    <property type="entry name" value="Urb2/Npa2_C"/>
</dbReference>
<dbReference type="GO" id="GO:0005730">
    <property type="term" value="C:nucleolus"/>
    <property type="evidence" value="ECO:0007669"/>
    <property type="project" value="TreeGrafter"/>
</dbReference>
<protein>
    <submittedName>
        <fullName evidence="2">LAQU0S02e01992g1_1</fullName>
    </submittedName>
</protein>
<evidence type="ECO:0000259" key="1">
    <source>
        <dbReference type="Pfam" id="PF10441"/>
    </source>
</evidence>
<feature type="domain" description="Nucleolar 27S pre-rRNA processing Urb2/Npa2 C-terminal" evidence="1">
    <location>
        <begin position="944"/>
        <end position="1150"/>
    </location>
</feature>
<gene>
    <name evidence="2" type="ORF">LAQU0_S02e01992g</name>
</gene>
<dbReference type="PANTHER" id="PTHR15682:SF2">
    <property type="entry name" value="UNHEALTHY RIBOSOME BIOGENESIS PROTEIN 2 HOMOLOG"/>
    <property type="match status" value="1"/>
</dbReference>
<dbReference type="PANTHER" id="PTHR15682">
    <property type="entry name" value="UNHEALTHY RIBOSOME BIOGENESIS PROTEIN 2 HOMOLOG"/>
    <property type="match status" value="1"/>
</dbReference>
<organism evidence="2 3">
    <name type="scientific">Lachancea quebecensis</name>
    <dbReference type="NCBI Taxonomy" id="1654605"/>
    <lineage>
        <taxon>Eukaryota</taxon>
        <taxon>Fungi</taxon>
        <taxon>Dikarya</taxon>
        <taxon>Ascomycota</taxon>
        <taxon>Saccharomycotina</taxon>
        <taxon>Saccharomycetes</taxon>
        <taxon>Saccharomycetales</taxon>
        <taxon>Saccharomycetaceae</taxon>
        <taxon>Lachancea</taxon>
    </lineage>
</organism>
<accession>A0A0P1KQ80</accession>
<keyword evidence="3" id="KW-1185">Reference proteome</keyword>
<proteinExistence type="predicted"/>
<evidence type="ECO:0000313" key="3">
    <source>
        <dbReference type="Proteomes" id="UP000236544"/>
    </source>
</evidence>
<reference evidence="3" key="1">
    <citation type="submission" date="2015-10" db="EMBL/GenBank/DDBJ databases">
        <authorList>
            <person name="Devillers H."/>
        </authorList>
    </citation>
    <scope>NUCLEOTIDE SEQUENCE [LARGE SCALE GENOMIC DNA]</scope>
</reference>
<dbReference type="GO" id="GO:0042254">
    <property type="term" value="P:ribosome biogenesis"/>
    <property type="evidence" value="ECO:0007669"/>
    <property type="project" value="TreeGrafter"/>
</dbReference>
<dbReference type="EMBL" id="LN890542">
    <property type="protein sequence ID" value="CUS20945.1"/>
    <property type="molecule type" value="Genomic_DNA"/>
</dbReference>
<dbReference type="AlphaFoldDB" id="A0A0P1KQ80"/>